<name>A0A143PIZ4_LUTPR</name>
<dbReference type="RefSeq" id="WP_110169663.1">
    <property type="nucleotide sequence ID" value="NZ_CP015136.1"/>
</dbReference>
<protein>
    <submittedName>
        <fullName evidence="4">Beta-lactamase</fullName>
    </submittedName>
</protein>
<reference evidence="4 5" key="1">
    <citation type="journal article" date="2016" name="Genome Announc.">
        <title>First Complete Genome Sequence of a Subdivision 6 Acidobacterium Strain.</title>
        <authorList>
            <person name="Huang S."/>
            <person name="Vieira S."/>
            <person name="Bunk B."/>
            <person name="Riedel T."/>
            <person name="Sproer C."/>
            <person name="Overmann J."/>
        </authorList>
    </citation>
    <scope>NUCLEOTIDE SEQUENCE [LARGE SCALE GENOMIC DNA]</scope>
    <source>
        <strain evidence="5">DSM 100886 HEG_-6_39</strain>
    </source>
</reference>
<dbReference type="STRING" id="1855912.LuPra_00930"/>
<dbReference type="SUPFAM" id="SSF56601">
    <property type="entry name" value="beta-lactamase/transpeptidase-like"/>
    <property type="match status" value="1"/>
</dbReference>
<dbReference type="Pfam" id="PF00144">
    <property type="entry name" value="Beta-lactamase"/>
    <property type="match status" value="1"/>
</dbReference>
<dbReference type="PATRIC" id="fig|1813736.3.peg.975"/>
<feature type="domain" description="Beta-lactamase-related" evidence="3">
    <location>
        <begin position="134"/>
        <end position="384"/>
    </location>
</feature>
<feature type="signal peptide" evidence="2">
    <location>
        <begin position="1"/>
        <end position="22"/>
    </location>
</feature>
<dbReference type="AlphaFoldDB" id="A0A143PIZ4"/>
<dbReference type="PANTHER" id="PTHR43283:SF11">
    <property type="entry name" value="BETA-LACTAMASE-RELATED DOMAIN-CONTAINING PROTEIN"/>
    <property type="match status" value="1"/>
</dbReference>
<sequence precursor="true">MRRTIAAASIFAVTLVSLTISAQQRTAPTPAAQGARPQSSATYFPDRFEWQHKRPEEVGMNAALVAEAVKAAASQEIAGNRDLALEAATTFGRNEPFDTVIGPLKPRGPASGVIVHNGYIVAEWGEPIRVDVTNSVTKTFLTTVIGLAWQRGLIRDVNDYARDYMPPGVDLFEAEHNQKIKWDHLLRQTSDWQGTLWGKPDWADRPEGKTAADWPNRPLREPGTHFKYNDVRVNAMSLAALQVWRRPLPAVLNEMVMEPIGASSTWRWYGYENSWVDIDGQKVQSVSGGGHWGGGIFINAYDMARFGYLFLHNGKWKDRQIVSEKWIEMARTPGPANQNYGYANWYLNTDGKQVPTAPTSAVRFVGNGNNIIYIDWQNDLVIVTRWSNGLNDLVEKTIASLKRSPTTAGQ</sequence>
<dbReference type="InterPro" id="IPR001466">
    <property type="entry name" value="Beta-lactam-related"/>
</dbReference>
<proteinExistence type="predicted"/>
<evidence type="ECO:0000313" key="5">
    <source>
        <dbReference type="Proteomes" id="UP000076079"/>
    </source>
</evidence>
<dbReference type="Gene3D" id="3.40.710.10">
    <property type="entry name" value="DD-peptidase/beta-lactamase superfamily"/>
    <property type="match status" value="1"/>
</dbReference>
<evidence type="ECO:0000259" key="3">
    <source>
        <dbReference type="Pfam" id="PF00144"/>
    </source>
</evidence>
<dbReference type="PANTHER" id="PTHR43283">
    <property type="entry name" value="BETA-LACTAMASE-RELATED"/>
    <property type="match status" value="1"/>
</dbReference>
<keyword evidence="1" id="KW-0378">Hydrolase</keyword>
<evidence type="ECO:0000313" key="4">
    <source>
        <dbReference type="EMBL" id="AMY07749.1"/>
    </source>
</evidence>
<evidence type="ECO:0000256" key="2">
    <source>
        <dbReference type="SAM" id="SignalP"/>
    </source>
</evidence>
<dbReference type="InterPro" id="IPR050789">
    <property type="entry name" value="Diverse_Enzym_Activities"/>
</dbReference>
<dbReference type="OrthoDB" id="104676at2"/>
<dbReference type="GO" id="GO:0016787">
    <property type="term" value="F:hydrolase activity"/>
    <property type="evidence" value="ECO:0007669"/>
    <property type="project" value="UniProtKB-KW"/>
</dbReference>
<organism evidence="4 5">
    <name type="scientific">Luteitalea pratensis</name>
    <dbReference type="NCBI Taxonomy" id="1855912"/>
    <lineage>
        <taxon>Bacteria</taxon>
        <taxon>Pseudomonadati</taxon>
        <taxon>Acidobacteriota</taxon>
        <taxon>Vicinamibacteria</taxon>
        <taxon>Vicinamibacterales</taxon>
        <taxon>Vicinamibacteraceae</taxon>
        <taxon>Luteitalea</taxon>
    </lineage>
</organism>
<feature type="chain" id="PRO_5007511430" evidence="2">
    <location>
        <begin position="23"/>
        <end position="410"/>
    </location>
</feature>
<accession>A0A143PIZ4</accession>
<evidence type="ECO:0000256" key="1">
    <source>
        <dbReference type="ARBA" id="ARBA00022801"/>
    </source>
</evidence>
<dbReference type="KEGG" id="abac:LuPra_00930"/>
<gene>
    <name evidence="4" type="ORF">LuPra_00930</name>
</gene>
<dbReference type="Proteomes" id="UP000076079">
    <property type="component" value="Chromosome"/>
</dbReference>
<keyword evidence="5" id="KW-1185">Reference proteome</keyword>
<keyword evidence="2" id="KW-0732">Signal</keyword>
<dbReference type="EMBL" id="CP015136">
    <property type="protein sequence ID" value="AMY07749.1"/>
    <property type="molecule type" value="Genomic_DNA"/>
</dbReference>
<dbReference type="InterPro" id="IPR012338">
    <property type="entry name" value="Beta-lactam/transpept-like"/>
</dbReference>
<reference evidence="5" key="2">
    <citation type="submission" date="2016-04" db="EMBL/GenBank/DDBJ databases">
        <title>First Complete Genome Sequence of a Subdivision 6 Acidobacterium.</title>
        <authorList>
            <person name="Huang S."/>
            <person name="Vieira S."/>
            <person name="Bunk B."/>
            <person name="Riedel T."/>
            <person name="Sproeer C."/>
            <person name="Overmann J."/>
        </authorList>
    </citation>
    <scope>NUCLEOTIDE SEQUENCE [LARGE SCALE GENOMIC DNA]</scope>
    <source>
        <strain evidence="5">DSM 100886 HEG_-6_39</strain>
    </source>
</reference>